<keyword evidence="2" id="KW-1185">Reference proteome</keyword>
<accession>M1WFP6</accession>
<organism evidence="1 2">
    <name type="scientific">Claviceps purpurea (strain 20.1)</name>
    <name type="common">Ergot fungus</name>
    <name type="synonym">Sphacelia segetum</name>
    <dbReference type="NCBI Taxonomy" id="1111077"/>
    <lineage>
        <taxon>Eukaryota</taxon>
        <taxon>Fungi</taxon>
        <taxon>Dikarya</taxon>
        <taxon>Ascomycota</taxon>
        <taxon>Pezizomycotina</taxon>
        <taxon>Sordariomycetes</taxon>
        <taxon>Hypocreomycetidae</taxon>
        <taxon>Hypocreales</taxon>
        <taxon>Clavicipitaceae</taxon>
        <taxon>Claviceps</taxon>
    </lineage>
</organism>
<dbReference type="VEuPathDB" id="FungiDB:CPUR_07776"/>
<dbReference type="HOGENOM" id="CLU_3032198_0_0_1"/>
<reference evidence="1 2" key="1">
    <citation type="journal article" date="2013" name="PLoS Genet.">
        <title>Plant-symbiotic fungi as chemical engineers: Multi-genome analysis of the Clavicipitaceae reveals dynamics of alkaloid loci.</title>
        <authorList>
            <person name="Schardl C.L."/>
            <person name="Young C.A."/>
            <person name="Hesse U."/>
            <person name="Amyotte S.G."/>
            <person name="Andreeva K."/>
            <person name="Calie P.J."/>
            <person name="Fleetwood D.J."/>
            <person name="Haws D.C."/>
            <person name="Moore N."/>
            <person name="Oeser B."/>
            <person name="Panaccione D.G."/>
            <person name="Schweri K.K."/>
            <person name="Voisey C.R."/>
            <person name="Farman M.L."/>
            <person name="Jaromczyk J.W."/>
            <person name="Roe B.A."/>
            <person name="O'Sullivan D.M."/>
            <person name="Scott B."/>
            <person name="Tudzynski P."/>
            <person name="An Z."/>
            <person name="Arnaoudova E.G."/>
            <person name="Bullock C.T."/>
            <person name="Charlton N.D."/>
            <person name="Chen L."/>
            <person name="Cox M."/>
            <person name="Dinkins R.D."/>
            <person name="Florea S."/>
            <person name="Glenn A.E."/>
            <person name="Gordon A."/>
            <person name="Gueldener U."/>
            <person name="Harris D.R."/>
            <person name="Hollin W."/>
            <person name="Jaromczyk J."/>
            <person name="Johnson R.D."/>
            <person name="Khan A.K."/>
            <person name="Leistner E."/>
            <person name="Leuchtmann A."/>
            <person name="Li C."/>
            <person name="Liu J."/>
            <person name="Liu J."/>
            <person name="Liu M."/>
            <person name="Mace W."/>
            <person name="Machado C."/>
            <person name="Nagabhyru P."/>
            <person name="Pan J."/>
            <person name="Schmid J."/>
            <person name="Sugawara K."/>
            <person name="Steiner U."/>
            <person name="Takach J.E."/>
            <person name="Tanaka E."/>
            <person name="Webb J.S."/>
            <person name="Wilson E.V."/>
            <person name="Wiseman J.L."/>
            <person name="Yoshida R."/>
            <person name="Zeng Z."/>
        </authorList>
    </citation>
    <scope>NUCLEOTIDE SEQUENCE [LARGE SCALE GENOMIC DNA]</scope>
    <source>
        <strain evidence="1 2">20.1</strain>
    </source>
</reference>
<evidence type="ECO:0000313" key="2">
    <source>
        <dbReference type="Proteomes" id="UP000016801"/>
    </source>
</evidence>
<name>M1WFP6_CLAP2</name>
<comment type="caution">
    <text evidence="1">The sequence shown here is derived from an EMBL/GenBank/DDBJ whole genome shotgun (WGS) entry which is preliminary data.</text>
</comment>
<dbReference type="Proteomes" id="UP000016801">
    <property type="component" value="Unassembled WGS sequence"/>
</dbReference>
<protein>
    <submittedName>
        <fullName evidence="1">Uncharacterized protein</fullName>
    </submittedName>
</protein>
<proteinExistence type="predicted"/>
<sequence>MVNSQQEVAAITVTQCQRNGDFAIFTTWNTLQWTALSRYGGKWYLLFGVEVNTIV</sequence>
<gene>
    <name evidence="1" type="ORF">CPUR_07776</name>
</gene>
<dbReference type="EMBL" id="CAGA01000068">
    <property type="protein sequence ID" value="CCE33848.1"/>
    <property type="molecule type" value="Genomic_DNA"/>
</dbReference>
<evidence type="ECO:0000313" key="1">
    <source>
        <dbReference type="EMBL" id="CCE33848.1"/>
    </source>
</evidence>
<dbReference type="AlphaFoldDB" id="M1WFP6"/>